<reference evidence="3" key="1">
    <citation type="submission" date="2017-02" db="EMBL/GenBank/DDBJ databases">
        <title>Comparative genomics and description of representatives of a novel lineage of planctomycetes thriving in anoxic sediments.</title>
        <authorList>
            <person name="Spring S."/>
            <person name="Bunk B."/>
            <person name="Sproer C."/>
        </authorList>
    </citation>
    <scope>NUCLEOTIDE SEQUENCE [LARGE SCALE GENOMIC DNA]</scope>
    <source>
        <strain evidence="3">ST-NAGAB-D1</strain>
    </source>
</reference>
<name>A0A1U9NPK6_9BACT</name>
<evidence type="ECO:0000313" key="3">
    <source>
        <dbReference type="Proteomes" id="UP000189674"/>
    </source>
</evidence>
<feature type="transmembrane region" description="Helical" evidence="1">
    <location>
        <begin position="173"/>
        <end position="190"/>
    </location>
</feature>
<gene>
    <name evidence="2" type="ORF">STSP2_02842</name>
</gene>
<dbReference type="Pfam" id="PF04018">
    <property type="entry name" value="VCA0040-like"/>
    <property type="match status" value="1"/>
</dbReference>
<evidence type="ECO:0000313" key="2">
    <source>
        <dbReference type="EMBL" id="AQT69648.1"/>
    </source>
</evidence>
<organism evidence="2 3">
    <name type="scientific">Anaerohalosphaera lusitana</name>
    <dbReference type="NCBI Taxonomy" id="1936003"/>
    <lineage>
        <taxon>Bacteria</taxon>
        <taxon>Pseudomonadati</taxon>
        <taxon>Planctomycetota</taxon>
        <taxon>Phycisphaerae</taxon>
        <taxon>Sedimentisphaerales</taxon>
        <taxon>Anaerohalosphaeraceae</taxon>
        <taxon>Anaerohalosphaera</taxon>
    </lineage>
</organism>
<feature type="transmembrane region" description="Helical" evidence="1">
    <location>
        <begin position="88"/>
        <end position="107"/>
    </location>
</feature>
<feature type="transmembrane region" description="Helical" evidence="1">
    <location>
        <begin position="279"/>
        <end position="298"/>
    </location>
</feature>
<dbReference type="KEGG" id="alus:STSP2_02842"/>
<feature type="transmembrane region" description="Helical" evidence="1">
    <location>
        <begin position="222"/>
        <end position="244"/>
    </location>
</feature>
<evidence type="ECO:0008006" key="4">
    <source>
        <dbReference type="Google" id="ProtNLM"/>
    </source>
</evidence>
<feature type="transmembrane region" description="Helical" evidence="1">
    <location>
        <begin position="119"/>
        <end position="137"/>
    </location>
</feature>
<dbReference type="InterPro" id="IPR007163">
    <property type="entry name" value="VCA0040-like"/>
</dbReference>
<dbReference type="PANTHER" id="PTHR37308:SF1">
    <property type="entry name" value="POLYPRENYL-PHOSPHATE TRANSPORTER"/>
    <property type="match status" value="1"/>
</dbReference>
<feature type="transmembrane region" description="Helical" evidence="1">
    <location>
        <begin position="149"/>
        <end position="167"/>
    </location>
</feature>
<accession>A0A1U9NPK6</accession>
<protein>
    <recommendedName>
        <fullName evidence="4">DUF368 domain-containing protein</fullName>
    </recommendedName>
</protein>
<proteinExistence type="predicted"/>
<evidence type="ECO:0000256" key="1">
    <source>
        <dbReference type="SAM" id="Phobius"/>
    </source>
</evidence>
<feature type="transmembrane region" description="Helical" evidence="1">
    <location>
        <begin position="251"/>
        <end position="267"/>
    </location>
</feature>
<dbReference type="PANTHER" id="PTHR37308">
    <property type="entry name" value="INTEGRAL MEMBRANE PROTEIN"/>
    <property type="match status" value="1"/>
</dbReference>
<keyword evidence="3" id="KW-1185">Reference proteome</keyword>
<sequence length="336" mass="37582">MSSNRLNGKSQTYIQDKVLLFLKGVLMGICDLIPGISGGTIAFITGIYERLINSVKAFSPALFRSVFRAITDSGTETRRNLRENIQKLDLGFLLVLLSGIATAILLGSRLIKYLLEVHFSYTLIFFVGLILASSRIIYRNIQNHKLKNVAFGLLGFVIGIVLGFIVPKEMMDNYLYVFIGGFFAISAMFLPGISGAFILLIMGLYEFIIDCLHNVFKSMDYIFVFGLGALFGAFAITRIISFLFRKDKCKTLYVLLGLVIGATSIPLKRIYQDASFSPGNILLMLFFFLVSFFLVYAVSNYKKFYTNKTSVNQAAECMTTGDEPCCKPPKSPSRRR</sequence>
<dbReference type="STRING" id="1936003.STSP2_02842"/>
<dbReference type="OrthoDB" id="9793746at2"/>
<dbReference type="RefSeq" id="WP_146663317.1">
    <property type="nucleotide sequence ID" value="NZ_CP019791.1"/>
</dbReference>
<keyword evidence="1" id="KW-0812">Transmembrane</keyword>
<keyword evidence="1" id="KW-0472">Membrane</keyword>
<dbReference type="Proteomes" id="UP000189674">
    <property type="component" value="Chromosome"/>
</dbReference>
<dbReference type="EMBL" id="CP019791">
    <property type="protein sequence ID" value="AQT69648.1"/>
    <property type="molecule type" value="Genomic_DNA"/>
</dbReference>
<dbReference type="AlphaFoldDB" id="A0A1U9NPK6"/>
<feature type="transmembrane region" description="Helical" evidence="1">
    <location>
        <begin position="20"/>
        <end position="48"/>
    </location>
</feature>
<keyword evidence="1" id="KW-1133">Transmembrane helix</keyword>